<organism evidence="16 17">
    <name type="scientific">Mikania micrantha</name>
    <name type="common">bitter vine</name>
    <dbReference type="NCBI Taxonomy" id="192012"/>
    <lineage>
        <taxon>Eukaryota</taxon>
        <taxon>Viridiplantae</taxon>
        <taxon>Streptophyta</taxon>
        <taxon>Embryophyta</taxon>
        <taxon>Tracheophyta</taxon>
        <taxon>Spermatophyta</taxon>
        <taxon>Magnoliopsida</taxon>
        <taxon>eudicotyledons</taxon>
        <taxon>Gunneridae</taxon>
        <taxon>Pentapetalae</taxon>
        <taxon>asterids</taxon>
        <taxon>campanulids</taxon>
        <taxon>Asterales</taxon>
        <taxon>Asteraceae</taxon>
        <taxon>Asteroideae</taxon>
        <taxon>Heliantheae alliance</taxon>
        <taxon>Eupatorieae</taxon>
        <taxon>Mikania</taxon>
    </lineage>
</organism>
<feature type="binding site" evidence="13">
    <location>
        <position position="302"/>
    </location>
    <ligand>
        <name>ATP</name>
        <dbReference type="ChEBI" id="CHEBI:30616"/>
    </ligand>
</feature>
<keyword evidence="9 13" id="KW-0067">ATP-binding</keyword>
<evidence type="ECO:0000256" key="11">
    <source>
        <dbReference type="ARBA" id="ARBA00048679"/>
    </source>
</evidence>
<keyword evidence="8" id="KW-0418">Kinase</keyword>
<evidence type="ECO:0000256" key="5">
    <source>
        <dbReference type="ARBA" id="ARBA00022553"/>
    </source>
</evidence>
<comment type="catalytic activity">
    <reaction evidence="11">
        <text>L-seryl-[protein] + ATP = O-phospho-L-seryl-[protein] + ADP + H(+)</text>
        <dbReference type="Rhea" id="RHEA:17989"/>
        <dbReference type="Rhea" id="RHEA-COMP:9863"/>
        <dbReference type="Rhea" id="RHEA-COMP:11604"/>
        <dbReference type="ChEBI" id="CHEBI:15378"/>
        <dbReference type="ChEBI" id="CHEBI:29999"/>
        <dbReference type="ChEBI" id="CHEBI:30616"/>
        <dbReference type="ChEBI" id="CHEBI:83421"/>
        <dbReference type="ChEBI" id="CHEBI:456216"/>
        <dbReference type="EC" id="2.7.11.1"/>
    </reaction>
</comment>
<dbReference type="InterPro" id="IPR008271">
    <property type="entry name" value="Ser/Thr_kinase_AS"/>
</dbReference>
<dbReference type="InterPro" id="IPR046958">
    <property type="entry name" value="RBK1/2/STUNTED"/>
</dbReference>
<evidence type="ECO:0000256" key="7">
    <source>
        <dbReference type="ARBA" id="ARBA00022741"/>
    </source>
</evidence>
<reference evidence="16 17" key="1">
    <citation type="submission" date="2019-05" db="EMBL/GenBank/DDBJ databases">
        <title>Mikania micrantha, genome provides insights into the molecular mechanism of rapid growth.</title>
        <authorList>
            <person name="Liu B."/>
        </authorList>
    </citation>
    <scope>NUCLEOTIDE SEQUENCE [LARGE SCALE GENOMIC DNA]</scope>
    <source>
        <strain evidence="16">NLD-2019</strain>
        <tissue evidence="16">Leaf</tissue>
    </source>
</reference>
<dbReference type="Pfam" id="PF07714">
    <property type="entry name" value="PK_Tyr_Ser-Thr"/>
    <property type="match status" value="1"/>
</dbReference>
<dbReference type="FunFam" id="1.10.510.10:FF:000335">
    <property type="entry name" value="receptor-like cytosolic serine/threonine-protein kinase RBK2"/>
    <property type="match status" value="1"/>
</dbReference>
<dbReference type="Proteomes" id="UP000326396">
    <property type="component" value="Linkage Group LG5"/>
</dbReference>
<evidence type="ECO:0000256" key="12">
    <source>
        <dbReference type="ARBA" id="ARBA00063228"/>
    </source>
</evidence>
<sequence length="594" mass="66353">MLLGDDESDNGEDELLLWKADNSPDQVDSWLKVIHQEHSVMLQDLSTIHSTKLVLNLWLVGKKAAFQWVDVDQQKHLKSNIFIRYVGEVNCRCALFLHLTCKENEELVGTCGKKMAEEETKKSVIFAVGDKGIIFSDSSVPISAEELGSLDKDEDHHDDDGVNSEPSSPKATSRSASPESSCSPSYKTREMDSDSTSPHQWHGFLSKIKKGSTSTLHGFHPTLHSIKRLTRRRSRKIAETIPTLPRDLDAELHCFEASWTNFSLTDLKSATNNFSPENLIGEGGYSEVYKGHLQDGQIIAVKRLIRGSPEEMTSDFLSELGILVHVKHPNISHVIGYGVEGGMHLVLPLSQHGSLASLLGGQKDKLDWGTRYNIATGTASGLSYLHEACQRRIIHRDIKAANILLSEDFEPKISDFGLAKWLPDQWLNLAVSQFEGTFGYLAPEIFMNGLIDEKTDVYAYGVLLLEIITGRPALDESQKSLVMWAKPLITSKNLEELLDPQLSGSCDLEQLNCIVSVASLCLNQIPTERPKMSQVYRMLKGEEGIPDVSKKFQKRLAFRKGKSIELYDSDYDPDSLLDDLDLLQDDLDQQNQMA</sequence>
<feature type="compositionally biased region" description="Basic and acidic residues" evidence="14">
    <location>
        <begin position="150"/>
        <end position="160"/>
    </location>
</feature>
<dbReference type="AlphaFoldDB" id="A0A5N6MND3"/>
<evidence type="ECO:0000313" key="17">
    <source>
        <dbReference type="Proteomes" id="UP000326396"/>
    </source>
</evidence>
<dbReference type="PROSITE" id="PS00107">
    <property type="entry name" value="PROTEIN_KINASE_ATP"/>
    <property type="match status" value="1"/>
</dbReference>
<evidence type="ECO:0000256" key="1">
    <source>
        <dbReference type="ARBA" id="ARBA00004496"/>
    </source>
</evidence>
<keyword evidence="17" id="KW-1185">Reference proteome</keyword>
<dbReference type="GO" id="GO:0004674">
    <property type="term" value="F:protein serine/threonine kinase activity"/>
    <property type="evidence" value="ECO:0007669"/>
    <property type="project" value="UniProtKB-KW"/>
</dbReference>
<dbReference type="OrthoDB" id="4062651at2759"/>
<dbReference type="PROSITE" id="PS00108">
    <property type="entry name" value="PROTEIN_KINASE_ST"/>
    <property type="match status" value="1"/>
</dbReference>
<evidence type="ECO:0000256" key="8">
    <source>
        <dbReference type="ARBA" id="ARBA00022777"/>
    </source>
</evidence>
<dbReference type="EMBL" id="SZYD01000015">
    <property type="protein sequence ID" value="KAD3641851.1"/>
    <property type="molecule type" value="Genomic_DNA"/>
</dbReference>
<keyword evidence="7 13" id="KW-0547">Nucleotide-binding</keyword>
<feature type="compositionally biased region" description="Low complexity" evidence="14">
    <location>
        <begin position="173"/>
        <end position="185"/>
    </location>
</feature>
<keyword evidence="4" id="KW-0723">Serine/threonine-protein kinase</keyword>
<comment type="subcellular location">
    <subcellularLocation>
        <location evidence="1">Cytoplasm</location>
    </subcellularLocation>
</comment>
<feature type="region of interest" description="Disordered" evidence="14">
    <location>
        <begin position="150"/>
        <end position="202"/>
    </location>
</feature>
<dbReference type="EC" id="2.7.11.1" evidence="2"/>
<dbReference type="Gene3D" id="3.30.200.20">
    <property type="entry name" value="Phosphorylase Kinase, domain 1"/>
    <property type="match status" value="1"/>
</dbReference>
<keyword evidence="6" id="KW-0808">Transferase</keyword>
<evidence type="ECO:0000256" key="4">
    <source>
        <dbReference type="ARBA" id="ARBA00022527"/>
    </source>
</evidence>
<dbReference type="SMART" id="SM00220">
    <property type="entry name" value="S_TKc"/>
    <property type="match status" value="1"/>
</dbReference>
<comment type="subunit">
    <text evidence="12">Interacts with ARAC5 and ARAC10.</text>
</comment>
<proteinExistence type="predicted"/>
<dbReference type="InterPro" id="IPR000719">
    <property type="entry name" value="Prot_kinase_dom"/>
</dbReference>
<feature type="domain" description="Protein kinase" evidence="15">
    <location>
        <begin position="274"/>
        <end position="545"/>
    </location>
</feature>
<evidence type="ECO:0000256" key="13">
    <source>
        <dbReference type="PROSITE-ProRule" id="PRU10141"/>
    </source>
</evidence>
<evidence type="ECO:0000256" key="3">
    <source>
        <dbReference type="ARBA" id="ARBA00022490"/>
    </source>
</evidence>
<evidence type="ECO:0000256" key="10">
    <source>
        <dbReference type="ARBA" id="ARBA00047899"/>
    </source>
</evidence>
<name>A0A5N6MND3_9ASTR</name>
<dbReference type="GO" id="GO:0005524">
    <property type="term" value="F:ATP binding"/>
    <property type="evidence" value="ECO:0007669"/>
    <property type="project" value="UniProtKB-UniRule"/>
</dbReference>
<dbReference type="InterPro" id="IPR017441">
    <property type="entry name" value="Protein_kinase_ATP_BS"/>
</dbReference>
<dbReference type="PROSITE" id="PS50011">
    <property type="entry name" value="PROTEIN_KINASE_DOM"/>
    <property type="match status" value="1"/>
</dbReference>
<dbReference type="PANTHER" id="PTHR47987:SF38">
    <property type="entry name" value="PROTEIN KINASE DOMAIN-CONTAINING PROTEIN"/>
    <property type="match status" value="1"/>
</dbReference>
<accession>A0A5N6MND3</accession>
<dbReference type="PANTHER" id="PTHR47987">
    <property type="entry name" value="OS08G0249100 PROTEIN"/>
    <property type="match status" value="1"/>
</dbReference>
<evidence type="ECO:0000313" key="16">
    <source>
        <dbReference type="EMBL" id="KAD3641851.1"/>
    </source>
</evidence>
<dbReference type="InterPro" id="IPR001245">
    <property type="entry name" value="Ser-Thr/Tyr_kinase_cat_dom"/>
</dbReference>
<protein>
    <recommendedName>
        <fullName evidence="2">non-specific serine/threonine protein kinase</fullName>
        <ecNumber evidence="2">2.7.11.1</ecNumber>
    </recommendedName>
</protein>
<gene>
    <name evidence="16" type="ORF">E3N88_31075</name>
</gene>
<evidence type="ECO:0000256" key="2">
    <source>
        <dbReference type="ARBA" id="ARBA00012513"/>
    </source>
</evidence>
<comment type="catalytic activity">
    <reaction evidence="10">
        <text>L-threonyl-[protein] + ATP = O-phospho-L-threonyl-[protein] + ADP + H(+)</text>
        <dbReference type="Rhea" id="RHEA:46608"/>
        <dbReference type="Rhea" id="RHEA-COMP:11060"/>
        <dbReference type="Rhea" id="RHEA-COMP:11605"/>
        <dbReference type="ChEBI" id="CHEBI:15378"/>
        <dbReference type="ChEBI" id="CHEBI:30013"/>
        <dbReference type="ChEBI" id="CHEBI:30616"/>
        <dbReference type="ChEBI" id="CHEBI:61977"/>
        <dbReference type="ChEBI" id="CHEBI:456216"/>
        <dbReference type="EC" id="2.7.11.1"/>
    </reaction>
</comment>
<dbReference type="GO" id="GO:0051020">
    <property type="term" value="F:GTPase binding"/>
    <property type="evidence" value="ECO:0007669"/>
    <property type="project" value="UniProtKB-ARBA"/>
</dbReference>
<evidence type="ECO:0000256" key="6">
    <source>
        <dbReference type="ARBA" id="ARBA00022679"/>
    </source>
</evidence>
<evidence type="ECO:0000256" key="9">
    <source>
        <dbReference type="ARBA" id="ARBA00022840"/>
    </source>
</evidence>
<keyword evidence="3" id="KW-0963">Cytoplasm</keyword>
<keyword evidence="5" id="KW-0597">Phosphoprotein</keyword>
<evidence type="ECO:0000256" key="14">
    <source>
        <dbReference type="SAM" id="MobiDB-lite"/>
    </source>
</evidence>
<dbReference type="SUPFAM" id="SSF56112">
    <property type="entry name" value="Protein kinase-like (PK-like)"/>
    <property type="match status" value="1"/>
</dbReference>
<dbReference type="GO" id="GO:0005737">
    <property type="term" value="C:cytoplasm"/>
    <property type="evidence" value="ECO:0007669"/>
    <property type="project" value="UniProtKB-SubCell"/>
</dbReference>
<comment type="caution">
    <text evidence="16">The sequence shown here is derived from an EMBL/GenBank/DDBJ whole genome shotgun (WGS) entry which is preliminary data.</text>
</comment>
<dbReference type="InterPro" id="IPR011009">
    <property type="entry name" value="Kinase-like_dom_sf"/>
</dbReference>
<evidence type="ECO:0000259" key="15">
    <source>
        <dbReference type="PROSITE" id="PS50011"/>
    </source>
</evidence>
<dbReference type="Gene3D" id="1.10.510.10">
    <property type="entry name" value="Transferase(Phosphotransferase) domain 1"/>
    <property type="match status" value="1"/>
</dbReference>